<sequence length="77" mass="8947">MLEGVRTQLEVADFLGYGDKREYKELYRQLKSIEQKTAHGKSGKGWFDKITQQLADELASILKQKRELSNEKRSACR</sequence>
<protein>
    <submittedName>
        <fullName evidence="1">Uncharacterized protein</fullName>
    </submittedName>
</protein>
<reference evidence="1 2" key="1">
    <citation type="submission" date="2020-02" db="EMBL/GenBank/DDBJ databases">
        <title>Genome sequencing for Kineobactrum sp. M2.</title>
        <authorList>
            <person name="Park S.-J."/>
        </authorList>
    </citation>
    <scope>NUCLEOTIDE SEQUENCE [LARGE SCALE GENOMIC DNA]</scope>
    <source>
        <strain evidence="1 2">M2</strain>
    </source>
</reference>
<gene>
    <name evidence="1" type="ORF">G3T16_06715</name>
</gene>
<keyword evidence="2" id="KW-1185">Reference proteome</keyword>
<proteinExistence type="predicted"/>
<evidence type="ECO:0000313" key="1">
    <source>
        <dbReference type="EMBL" id="QIB65140.1"/>
    </source>
</evidence>
<dbReference type="EMBL" id="CP048711">
    <property type="protein sequence ID" value="QIB65140.1"/>
    <property type="molecule type" value="Genomic_DNA"/>
</dbReference>
<accession>A0A6C0TZ95</accession>
<dbReference type="RefSeq" id="WP_163494381.1">
    <property type="nucleotide sequence ID" value="NZ_CP048711.1"/>
</dbReference>
<name>A0A6C0TZ95_9GAMM</name>
<dbReference type="KEGG" id="kim:G3T16_06715"/>
<dbReference type="AlphaFoldDB" id="A0A6C0TZ95"/>
<dbReference type="Proteomes" id="UP000477680">
    <property type="component" value="Chromosome"/>
</dbReference>
<evidence type="ECO:0000313" key="2">
    <source>
        <dbReference type="Proteomes" id="UP000477680"/>
    </source>
</evidence>
<organism evidence="1 2">
    <name type="scientific">Kineobactrum salinum</name>
    <dbReference type="NCBI Taxonomy" id="2708301"/>
    <lineage>
        <taxon>Bacteria</taxon>
        <taxon>Pseudomonadati</taxon>
        <taxon>Pseudomonadota</taxon>
        <taxon>Gammaproteobacteria</taxon>
        <taxon>Cellvibrionales</taxon>
        <taxon>Halieaceae</taxon>
        <taxon>Kineobactrum</taxon>
    </lineage>
</organism>